<dbReference type="Gene3D" id="1.25.40.10">
    <property type="entry name" value="Tetratricopeptide repeat domain"/>
    <property type="match status" value="1"/>
</dbReference>
<dbReference type="Gene3D" id="3.40.30.10">
    <property type="entry name" value="Glutaredoxin"/>
    <property type="match status" value="1"/>
</dbReference>
<dbReference type="EMBL" id="QNQU01000011">
    <property type="protein sequence ID" value="RBQ06174.1"/>
    <property type="molecule type" value="Genomic_DNA"/>
</dbReference>
<proteinExistence type="predicted"/>
<dbReference type="AlphaFoldDB" id="A0A366KYN2"/>
<feature type="chain" id="PRO_5017057459" description="Tetratricopeptide repeat protein" evidence="1">
    <location>
        <begin position="21"/>
        <end position="470"/>
    </location>
</feature>
<accession>A0A366KYN2</accession>
<evidence type="ECO:0000313" key="2">
    <source>
        <dbReference type="EMBL" id="RBQ06174.1"/>
    </source>
</evidence>
<dbReference type="OrthoDB" id="645813at2"/>
<feature type="signal peptide" evidence="1">
    <location>
        <begin position="1"/>
        <end position="20"/>
    </location>
</feature>
<comment type="caution">
    <text evidence="2">The sequence shown here is derived from an EMBL/GenBank/DDBJ whole genome shotgun (WGS) entry which is preliminary data.</text>
</comment>
<sequence>MKTIIALAFALLITYSSAQAQDLKTSKSLKTALEQSSSSKKPILLIIEATGIPKAANMPGNAKINFKSALDEPEVINRINENFVVYKTVMTDTSIRSIIREANVKSFPAFVFLRTNKDIFFKDFGNSTDQRKYISMVDKALAALKEESISELETKYNADKDNNAVLKKLIDTRKKLGITNNAELIEKYVNNLKIGDFNDYQTVLYILEAGPYSDGNAYKLAYTNRKIIDSLYKTEPIQKRTGINNVIISNTISDAAKNKNTARAISAANFARNTWTRDYRNGEKAYNNQILWYYSTVKDTASYLRTASYFYDSYYMNISADSIKKIELKNREALTQRHVATMPYQKQISKEKLDSLQKVYGKTMVTQSVVTVGNVSNSYANELNNAAWKFYEIGTKNLNYLSKAMIWSRRAIELNPIAGYYDTLAHILYRLGYNEEAIKTQEMAIERAKTEKTPTASLESELKKIKAKAL</sequence>
<organism evidence="2 3">
    <name type="scientific">Pedobacter miscanthi</name>
    <dbReference type="NCBI Taxonomy" id="2259170"/>
    <lineage>
        <taxon>Bacteria</taxon>
        <taxon>Pseudomonadati</taxon>
        <taxon>Bacteroidota</taxon>
        <taxon>Sphingobacteriia</taxon>
        <taxon>Sphingobacteriales</taxon>
        <taxon>Sphingobacteriaceae</taxon>
        <taxon>Pedobacter</taxon>
    </lineage>
</organism>
<dbReference type="RefSeq" id="WP_113949427.1">
    <property type="nucleotide sequence ID" value="NZ_QNQU01000011.1"/>
</dbReference>
<dbReference type="SUPFAM" id="SSF52833">
    <property type="entry name" value="Thioredoxin-like"/>
    <property type="match status" value="1"/>
</dbReference>
<dbReference type="InterPro" id="IPR011990">
    <property type="entry name" value="TPR-like_helical_dom_sf"/>
</dbReference>
<evidence type="ECO:0008006" key="4">
    <source>
        <dbReference type="Google" id="ProtNLM"/>
    </source>
</evidence>
<gene>
    <name evidence="2" type="ORF">DRW42_13845</name>
</gene>
<evidence type="ECO:0000313" key="3">
    <source>
        <dbReference type="Proteomes" id="UP000252081"/>
    </source>
</evidence>
<keyword evidence="1" id="KW-0732">Signal</keyword>
<protein>
    <recommendedName>
        <fullName evidence="4">Tetratricopeptide repeat protein</fullName>
    </recommendedName>
</protein>
<dbReference type="Proteomes" id="UP000252081">
    <property type="component" value="Unassembled WGS sequence"/>
</dbReference>
<name>A0A366KYN2_9SPHI</name>
<reference evidence="2 3" key="1">
    <citation type="submission" date="2018-07" db="EMBL/GenBank/DDBJ databases">
        <title>A draft genome of a endophytic bacteria, a new species of Pedobacter.</title>
        <authorList>
            <person name="Zhang Z.D."/>
            <person name="Chen Z.J."/>
        </authorList>
    </citation>
    <scope>NUCLEOTIDE SEQUENCE [LARGE SCALE GENOMIC DNA]</scope>
    <source>
        <strain evidence="2 3">RS10</strain>
    </source>
</reference>
<keyword evidence="3" id="KW-1185">Reference proteome</keyword>
<dbReference type="InterPro" id="IPR036249">
    <property type="entry name" value="Thioredoxin-like_sf"/>
</dbReference>
<evidence type="ECO:0000256" key="1">
    <source>
        <dbReference type="SAM" id="SignalP"/>
    </source>
</evidence>